<evidence type="ECO:0000256" key="3">
    <source>
        <dbReference type="ARBA" id="ARBA00022676"/>
    </source>
</evidence>
<dbReference type="CDD" id="cd04187">
    <property type="entry name" value="DPM1_like_bac"/>
    <property type="match status" value="1"/>
</dbReference>
<comment type="similarity">
    <text evidence="8">Belongs to the glycosyltransferase 2 family. GtrB subfamily.</text>
</comment>
<proteinExistence type="inferred from homology"/>
<evidence type="ECO:0000256" key="7">
    <source>
        <dbReference type="ARBA" id="ARBA00023136"/>
    </source>
</evidence>
<protein>
    <submittedName>
        <fullName evidence="11">Glycosyltransferase</fullName>
    </submittedName>
</protein>
<dbReference type="Proteomes" id="UP000017981">
    <property type="component" value="Unassembled WGS sequence"/>
</dbReference>
<dbReference type="SUPFAM" id="SSF53448">
    <property type="entry name" value="Nucleotide-diphospho-sugar transferases"/>
    <property type="match status" value="1"/>
</dbReference>
<dbReference type="GO" id="GO:0016757">
    <property type="term" value="F:glycosyltransferase activity"/>
    <property type="evidence" value="ECO:0007669"/>
    <property type="project" value="UniProtKB-KW"/>
</dbReference>
<evidence type="ECO:0000256" key="4">
    <source>
        <dbReference type="ARBA" id="ARBA00022679"/>
    </source>
</evidence>
<comment type="caution">
    <text evidence="11">The sequence shown here is derived from an EMBL/GenBank/DDBJ whole genome shotgun (WGS) entry which is preliminary data.</text>
</comment>
<evidence type="ECO:0000256" key="2">
    <source>
        <dbReference type="ARBA" id="ARBA00022475"/>
    </source>
</evidence>
<comment type="subcellular location">
    <subcellularLocation>
        <location evidence="1">Cell membrane</location>
        <topology evidence="1">Multi-pass membrane protein</topology>
    </subcellularLocation>
</comment>
<organism evidence="11 12">
    <name type="scientific">Crocosphaera watsonii WH 0005</name>
    <dbReference type="NCBI Taxonomy" id="423472"/>
    <lineage>
        <taxon>Bacteria</taxon>
        <taxon>Bacillati</taxon>
        <taxon>Cyanobacteriota</taxon>
        <taxon>Cyanophyceae</taxon>
        <taxon>Oscillatoriophycideae</taxon>
        <taxon>Chroococcales</taxon>
        <taxon>Aphanothecaceae</taxon>
        <taxon>Crocosphaera</taxon>
    </lineage>
</organism>
<keyword evidence="5 9" id="KW-0812">Transmembrane</keyword>
<dbReference type="InterPro" id="IPR050256">
    <property type="entry name" value="Glycosyltransferase_2"/>
</dbReference>
<evidence type="ECO:0000259" key="10">
    <source>
        <dbReference type="Pfam" id="PF00535"/>
    </source>
</evidence>
<evidence type="ECO:0000256" key="1">
    <source>
        <dbReference type="ARBA" id="ARBA00004651"/>
    </source>
</evidence>
<dbReference type="FunFam" id="3.90.550.10:FF:000079">
    <property type="entry name" value="Probable glycosyl transferase"/>
    <property type="match status" value="1"/>
</dbReference>
<dbReference type="EMBL" id="CAQL01000709">
    <property type="protein sequence ID" value="CCQ56886.1"/>
    <property type="molecule type" value="Genomic_DNA"/>
</dbReference>
<keyword evidence="2" id="KW-1003">Cell membrane</keyword>
<reference evidence="11 12" key="2">
    <citation type="submission" date="2013-09" db="EMBL/GenBank/DDBJ databases">
        <title>Whole genome comparison of six Crocosphaera watsonii strains with differing phenotypes.</title>
        <authorList>
            <person name="Bench S.R."/>
            <person name="Heller P."/>
            <person name="Frank I."/>
            <person name="Arciniega M."/>
            <person name="Shilova I.N."/>
            <person name="Zehr J.P."/>
        </authorList>
    </citation>
    <scope>NUCLEOTIDE SEQUENCE [LARGE SCALE GENOMIC DNA]</scope>
    <source>
        <strain evidence="11 12">WH 0005</strain>
    </source>
</reference>
<dbReference type="GO" id="GO:0005886">
    <property type="term" value="C:plasma membrane"/>
    <property type="evidence" value="ECO:0007669"/>
    <property type="project" value="UniProtKB-SubCell"/>
</dbReference>
<keyword evidence="7 9" id="KW-0472">Membrane</keyword>
<dbReference type="Gene3D" id="3.90.550.10">
    <property type="entry name" value="Spore Coat Polysaccharide Biosynthesis Protein SpsA, Chain A"/>
    <property type="match status" value="1"/>
</dbReference>
<dbReference type="PANTHER" id="PTHR48090">
    <property type="entry name" value="UNDECAPRENYL-PHOSPHATE 4-DEOXY-4-FORMAMIDO-L-ARABINOSE TRANSFERASE-RELATED"/>
    <property type="match status" value="1"/>
</dbReference>
<dbReference type="Pfam" id="PF00535">
    <property type="entry name" value="Glycos_transf_2"/>
    <property type="match status" value="1"/>
</dbReference>
<evidence type="ECO:0000313" key="11">
    <source>
        <dbReference type="EMBL" id="CCQ56886.1"/>
    </source>
</evidence>
<dbReference type="InterPro" id="IPR001173">
    <property type="entry name" value="Glyco_trans_2-like"/>
</dbReference>
<accession>T2ITF4</accession>
<name>T2ITF4_CROWT</name>
<evidence type="ECO:0000313" key="12">
    <source>
        <dbReference type="Proteomes" id="UP000017981"/>
    </source>
</evidence>
<reference evidence="11 12" key="1">
    <citation type="submission" date="2013-01" db="EMBL/GenBank/DDBJ databases">
        <authorList>
            <person name="Bench S."/>
        </authorList>
    </citation>
    <scope>NUCLEOTIDE SEQUENCE [LARGE SCALE GENOMIC DNA]</scope>
    <source>
        <strain evidence="11 12">WH 0005</strain>
    </source>
</reference>
<sequence>MLLSVVVPCYNEEEVIPITHNRLIFVLEEITPQFELIYIDDGSQDETPNHLRQLQQHDQRVKVVFLSRNFGHQMAITAGLDHVSGDAVVLIDADLQDPPEVIKEMVNRWYEGYDVVYGVRTDRQGETPFKLWSAKAFYRMMNRLSDVPIPLDTGDFRLMDRRVVEALKIMPERDRFLRGMVSWVGFRQVAVSYQRSPRIAGVSKYPLFKMIRFAADGILSFSLVPLRIAIWVGLLTVALSFLGILYALFVRLFTLSWVPGWTISFIAILFIGGIQLIFLGVIGEYIGRIYREDKRRPLYLVRESLGFEHLSNRDYIHNLNTMTYAKDNST</sequence>
<gene>
    <name evidence="11" type="ORF">CWATWH0005_4746</name>
</gene>
<keyword evidence="3" id="KW-0328">Glycosyltransferase</keyword>
<evidence type="ECO:0000256" key="6">
    <source>
        <dbReference type="ARBA" id="ARBA00022989"/>
    </source>
</evidence>
<dbReference type="InterPro" id="IPR029044">
    <property type="entry name" value="Nucleotide-diphossugar_trans"/>
</dbReference>
<evidence type="ECO:0000256" key="8">
    <source>
        <dbReference type="ARBA" id="ARBA00038152"/>
    </source>
</evidence>
<dbReference type="AlphaFoldDB" id="T2ITF4"/>
<keyword evidence="6 9" id="KW-1133">Transmembrane helix</keyword>
<evidence type="ECO:0000256" key="5">
    <source>
        <dbReference type="ARBA" id="ARBA00022692"/>
    </source>
</evidence>
<dbReference type="PANTHER" id="PTHR48090:SF1">
    <property type="entry name" value="PROPHAGE BACTOPRENOL GLUCOSYL TRANSFERASE HOMOLOG"/>
    <property type="match status" value="1"/>
</dbReference>
<feature type="transmembrane region" description="Helical" evidence="9">
    <location>
        <begin position="228"/>
        <end position="249"/>
    </location>
</feature>
<keyword evidence="4 11" id="KW-0808">Transferase</keyword>
<feature type="domain" description="Glycosyltransferase 2-like" evidence="10">
    <location>
        <begin position="4"/>
        <end position="166"/>
    </location>
</feature>
<evidence type="ECO:0000256" key="9">
    <source>
        <dbReference type="SAM" id="Phobius"/>
    </source>
</evidence>
<feature type="transmembrane region" description="Helical" evidence="9">
    <location>
        <begin position="261"/>
        <end position="286"/>
    </location>
</feature>